<organism evidence="2 4">
    <name type="scientific">Mastigocoleus testarum BC008</name>
    <dbReference type="NCBI Taxonomy" id="371196"/>
    <lineage>
        <taxon>Bacteria</taxon>
        <taxon>Bacillati</taxon>
        <taxon>Cyanobacteriota</taxon>
        <taxon>Cyanophyceae</taxon>
        <taxon>Nostocales</taxon>
        <taxon>Hapalosiphonaceae</taxon>
        <taxon>Mastigocoleus</taxon>
    </lineage>
</organism>
<gene>
    <name evidence="2" type="ORF">BC008_15635</name>
    <name evidence="3" type="ORF">BC008_16410</name>
</gene>
<comment type="caution">
    <text evidence="2">The sequence shown here is derived from an EMBL/GenBank/DDBJ whole genome shotgun (WGS) entry which is preliminary data.</text>
</comment>
<feature type="transmembrane region" description="Helical" evidence="1">
    <location>
        <begin position="29"/>
        <end position="48"/>
    </location>
</feature>
<sequence length="77" mass="8639">MPTNLILLTAALISAWFIFRALINVFKTFLSTAVAVFVIIILLNAFGFTPEDLIREITNLPETLGNFIEQVRTQLSL</sequence>
<reference evidence="2 4" key="1">
    <citation type="journal article" date="2015" name="Genome Announc.">
        <title>Draft Genome of the Euendolithic (true boring) Cyanobacterium Mastigocoleus testarum strain BC008.</title>
        <authorList>
            <person name="Guida B.S."/>
            <person name="Garcia-Pichel F."/>
        </authorList>
    </citation>
    <scope>NUCLEOTIDE SEQUENCE [LARGE SCALE GENOMIC DNA]</scope>
    <source>
        <strain evidence="2 4">BC008</strain>
    </source>
</reference>
<accession>A0A0V7ZHQ5</accession>
<dbReference type="AlphaFoldDB" id="A0A0V7ZHQ5"/>
<keyword evidence="4" id="KW-1185">Reference proteome</keyword>
<dbReference type="EMBL" id="LMTZ01000126">
    <property type="protein sequence ID" value="KST64219.1"/>
    <property type="molecule type" value="Genomic_DNA"/>
</dbReference>
<dbReference type="EMBL" id="LMTZ01000130">
    <property type="protein sequence ID" value="KST63884.1"/>
    <property type="molecule type" value="Genomic_DNA"/>
</dbReference>
<evidence type="ECO:0000313" key="2">
    <source>
        <dbReference type="EMBL" id="KST63884.1"/>
    </source>
</evidence>
<keyword evidence="1" id="KW-0812">Transmembrane</keyword>
<name>A0A0V7ZHQ5_9CYAN</name>
<evidence type="ECO:0000256" key="1">
    <source>
        <dbReference type="SAM" id="Phobius"/>
    </source>
</evidence>
<feature type="transmembrane region" description="Helical" evidence="1">
    <location>
        <begin position="5"/>
        <end position="23"/>
    </location>
</feature>
<evidence type="ECO:0000313" key="4">
    <source>
        <dbReference type="Proteomes" id="UP000053372"/>
    </source>
</evidence>
<evidence type="ECO:0000313" key="3">
    <source>
        <dbReference type="EMBL" id="KST64219.1"/>
    </source>
</evidence>
<keyword evidence="1" id="KW-1133">Transmembrane helix</keyword>
<keyword evidence="1" id="KW-0472">Membrane</keyword>
<dbReference type="RefSeq" id="WP_027843265.1">
    <property type="nucleotide sequence ID" value="NZ_LMTZ01000126.1"/>
</dbReference>
<dbReference type="OrthoDB" id="561356at2"/>
<protein>
    <submittedName>
        <fullName evidence="2">Uncharacterized protein</fullName>
    </submittedName>
</protein>
<proteinExistence type="predicted"/>
<dbReference type="Proteomes" id="UP000053372">
    <property type="component" value="Unassembled WGS sequence"/>
</dbReference>